<feature type="compositionally biased region" description="Basic and acidic residues" evidence="1">
    <location>
        <begin position="122"/>
        <end position="135"/>
    </location>
</feature>
<feature type="region of interest" description="Disordered" evidence="1">
    <location>
        <begin position="97"/>
        <end position="142"/>
    </location>
</feature>
<protein>
    <recommendedName>
        <fullName evidence="4">Retrotransposon gag domain-containing protein</fullName>
    </recommendedName>
</protein>
<sequence>MFAKHFIYSRRRKKDLDDLMKIQMLSGEMIRQFVDRFRILKFKVEDCNEDAAIMAFRNCLPSGNGLKESLIKRTPSDLRDLMGCAEKYAKVEEESRTLKQAMAASRSPPTVATPSPAVKCPQEPHKKDQQGEKGKRLGASTNEVREGRGMFFKIPPSQILSKIQGEPWFRWPAPMRSDESKRDQALCCDYHKSVGHTTDQCRILRCFLETQFQKGCLKEYVPIAKALASGERHVTNIDPNTSAVVIDVIFGGVPHYVSPKSARRDSRKMQVSFEMM</sequence>
<name>A0AAV8ZYM0_ACOGR</name>
<dbReference type="AlphaFoldDB" id="A0AAV8ZYM0"/>
<accession>A0AAV8ZYM0</accession>
<reference evidence="2" key="1">
    <citation type="journal article" date="2023" name="Nat. Commun.">
        <title>Diploid and tetraploid genomes of Acorus and the evolution of monocots.</title>
        <authorList>
            <person name="Ma L."/>
            <person name="Liu K.W."/>
            <person name="Li Z."/>
            <person name="Hsiao Y.Y."/>
            <person name="Qi Y."/>
            <person name="Fu T."/>
            <person name="Tang G.D."/>
            <person name="Zhang D."/>
            <person name="Sun W.H."/>
            <person name="Liu D.K."/>
            <person name="Li Y."/>
            <person name="Chen G.Z."/>
            <person name="Liu X.D."/>
            <person name="Liao X.Y."/>
            <person name="Jiang Y.T."/>
            <person name="Yu X."/>
            <person name="Hao Y."/>
            <person name="Huang J."/>
            <person name="Zhao X.W."/>
            <person name="Ke S."/>
            <person name="Chen Y.Y."/>
            <person name="Wu W.L."/>
            <person name="Hsu J.L."/>
            <person name="Lin Y.F."/>
            <person name="Huang M.D."/>
            <person name="Li C.Y."/>
            <person name="Huang L."/>
            <person name="Wang Z.W."/>
            <person name="Zhao X."/>
            <person name="Zhong W.Y."/>
            <person name="Peng D.H."/>
            <person name="Ahmad S."/>
            <person name="Lan S."/>
            <person name="Zhang J.S."/>
            <person name="Tsai W.C."/>
            <person name="Van de Peer Y."/>
            <person name="Liu Z.J."/>
        </authorList>
    </citation>
    <scope>NUCLEOTIDE SEQUENCE</scope>
    <source>
        <strain evidence="2">SCP</strain>
    </source>
</reference>
<comment type="caution">
    <text evidence="2">The sequence shown here is derived from an EMBL/GenBank/DDBJ whole genome shotgun (WGS) entry which is preliminary data.</text>
</comment>
<reference evidence="2" key="2">
    <citation type="submission" date="2023-06" db="EMBL/GenBank/DDBJ databases">
        <authorList>
            <person name="Ma L."/>
            <person name="Liu K.-W."/>
            <person name="Li Z."/>
            <person name="Hsiao Y.-Y."/>
            <person name="Qi Y."/>
            <person name="Fu T."/>
            <person name="Tang G."/>
            <person name="Zhang D."/>
            <person name="Sun W.-H."/>
            <person name="Liu D.-K."/>
            <person name="Li Y."/>
            <person name="Chen G.-Z."/>
            <person name="Liu X.-D."/>
            <person name="Liao X.-Y."/>
            <person name="Jiang Y.-T."/>
            <person name="Yu X."/>
            <person name="Hao Y."/>
            <person name="Huang J."/>
            <person name="Zhao X.-W."/>
            <person name="Ke S."/>
            <person name="Chen Y.-Y."/>
            <person name="Wu W.-L."/>
            <person name="Hsu J.-L."/>
            <person name="Lin Y.-F."/>
            <person name="Huang M.-D."/>
            <person name="Li C.-Y."/>
            <person name="Huang L."/>
            <person name="Wang Z.-W."/>
            <person name="Zhao X."/>
            <person name="Zhong W.-Y."/>
            <person name="Peng D.-H."/>
            <person name="Ahmad S."/>
            <person name="Lan S."/>
            <person name="Zhang J.-S."/>
            <person name="Tsai W.-C."/>
            <person name="Van De Peer Y."/>
            <person name="Liu Z.-J."/>
        </authorList>
    </citation>
    <scope>NUCLEOTIDE SEQUENCE</scope>
    <source>
        <strain evidence="2">SCP</strain>
        <tissue evidence="2">Leaves</tissue>
    </source>
</reference>
<dbReference type="PANTHER" id="PTHR33223">
    <property type="entry name" value="CCHC-TYPE DOMAIN-CONTAINING PROTEIN"/>
    <property type="match status" value="1"/>
</dbReference>
<proteinExistence type="predicted"/>
<keyword evidence="3" id="KW-1185">Reference proteome</keyword>
<organism evidence="2 3">
    <name type="scientific">Acorus gramineus</name>
    <name type="common">Dwarf sweet flag</name>
    <dbReference type="NCBI Taxonomy" id="55184"/>
    <lineage>
        <taxon>Eukaryota</taxon>
        <taxon>Viridiplantae</taxon>
        <taxon>Streptophyta</taxon>
        <taxon>Embryophyta</taxon>
        <taxon>Tracheophyta</taxon>
        <taxon>Spermatophyta</taxon>
        <taxon>Magnoliopsida</taxon>
        <taxon>Liliopsida</taxon>
        <taxon>Acoraceae</taxon>
        <taxon>Acorus</taxon>
    </lineage>
</organism>
<dbReference type="Proteomes" id="UP001179952">
    <property type="component" value="Unassembled WGS sequence"/>
</dbReference>
<evidence type="ECO:0000256" key="1">
    <source>
        <dbReference type="SAM" id="MobiDB-lite"/>
    </source>
</evidence>
<dbReference type="PANTHER" id="PTHR33223:SF6">
    <property type="entry name" value="CCHC-TYPE DOMAIN-CONTAINING PROTEIN"/>
    <property type="match status" value="1"/>
</dbReference>
<evidence type="ECO:0000313" key="2">
    <source>
        <dbReference type="EMBL" id="KAK1256651.1"/>
    </source>
</evidence>
<dbReference type="EMBL" id="JAUJYN010000097">
    <property type="protein sequence ID" value="KAK1256651.1"/>
    <property type="molecule type" value="Genomic_DNA"/>
</dbReference>
<evidence type="ECO:0008006" key="4">
    <source>
        <dbReference type="Google" id="ProtNLM"/>
    </source>
</evidence>
<gene>
    <name evidence="2" type="ORF">QJS04_geneDACA011590</name>
</gene>
<evidence type="ECO:0000313" key="3">
    <source>
        <dbReference type="Proteomes" id="UP001179952"/>
    </source>
</evidence>